<organism evidence="1 2">
    <name type="scientific">Methyloceanibacter marginalis</name>
    <dbReference type="NCBI Taxonomy" id="1774971"/>
    <lineage>
        <taxon>Bacteria</taxon>
        <taxon>Pseudomonadati</taxon>
        <taxon>Pseudomonadota</taxon>
        <taxon>Alphaproteobacteria</taxon>
        <taxon>Hyphomicrobiales</taxon>
        <taxon>Hyphomicrobiaceae</taxon>
        <taxon>Methyloceanibacter</taxon>
    </lineage>
</organism>
<dbReference type="AlphaFoldDB" id="A0A1E3WCT1"/>
<keyword evidence="2" id="KW-1185">Reference proteome</keyword>
<accession>A0A1E3WCT1</accession>
<evidence type="ECO:0000313" key="1">
    <source>
        <dbReference type="EMBL" id="ODS03619.1"/>
    </source>
</evidence>
<dbReference type="Proteomes" id="UP000095042">
    <property type="component" value="Unassembled WGS sequence"/>
</dbReference>
<comment type="caution">
    <text evidence="1">The sequence shown here is derived from an EMBL/GenBank/DDBJ whole genome shotgun (WGS) entry which is preliminary data.</text>
</comment>
<evidence type="ECO:0000313" key="2">
    <source>
        <dbReference type="Proteomes" id="UP000095042"/>
    </source>
</evidence>
<sequence>MKVTEMMKLTHIRWVIFWLGLVKALMTHEAHAEEITCAETKLPLGSNEELLAMLPRRAAVCVQEGKPAQAVALMTRLIGSKPGDAVAISIVAVLKPQ</sequence>
<proteinExistence type="predicted"/>
<reference evidence="1 2" key="1">
    <citation type="journal article" date="2016" name="Environ. Microbiol.">
        <title>New Methyloceanibacter diversity from North Sea sediments includes methanotroph containing solely the soluble methane monooxygenase.</title>
        <authorList>
            <person name="Vekeman B."/>
            <person name="Kerckhof F.M."/>
            <person name="Cremers G."/>
            <person name="de Vos P."/>
            <person name="Vandamme P."/>
            <person name="Boon N."/>
            <person name="Op den Camp H.J."/>
            <person name="Heylen K."/>
        </authorList>
    </citation>
    <scope>NUCLEOTIDE SEQUENCE [LARGE SCALE GENOMIC DNA]</scope>
    <source>
        <strain evidence="1 2">R-67177</strain>
    </source>
</reference>
<dbReference type="EMBL" id="LPWD01000079">
    <property type="protein sequence ID" value="ODS03619.1"/>
    <property type="molecule type" value="Genomic_DNA"/>
</dbReference>
<gene>
    <name evidence="1" type="ORF">AUC71_00710</name>
</gene>
<name>A0A1E3WCT1_9HYPH</name>
<protein>
    <submittedName>
        <fullName evidence="1">Uncharacterized protein</fullName>
    </submittedName>
</protein>